<dbReference type="RefSeq" id="WP_066664152.1">
    <property type="nucleotide sequence ID" value="NZ_CP011402.1"/>
</dbReference>
<dbReference type="AlphaFoldDB" id="A0A172RZP4"/>
<dbReference type="FunFam" id="3.40.50.300:FF:000032">
    <property type="entry name" value="Export ABC transporter ATP-binding protein"/>
    <property type="match status" value="1"/>
</dbReference>
<dbReference type="PROSITE" id="PS50893">
    <property type="entry name" value="ABC_TRANSPORTER_2"/>
    <property type="match status" value="1"/>
</dbReference>
<name>A0A172RZP4_9ACTN</name>
<evidence type="ECO:0000256" key="3">
    <source>
        <dbReference type="ARBA" id="ARBA00022741"/>
    </source>
</evidence>
<dbReference type="CDD" id="cd03255">
    <property type="entry name" value="ABC_MJ0796_LolCDE_FtsE"/>
    <property type="match status" value="1"/>
</dbReference>
<evidence type="ECO:0000256" key="1">
    <source>
        <dbReference type="ARBA" id="ARBA00005417"/>
    </source>
</evidence>
<keyword evidence="2" id="KW-0813">Transport</keyword>
<dbReference type="InterPro" id="IPR003439">
    <property type="entry name" value="ABC_transporter-like_ATP-bd"/>
</dbReference>
<keyword evidence="7" id="KW-1185">Reference proteome</keyword>
<dbReference type="PATRIC" id="fig|79604.3.peg.1803"/>
<evidence type="ECO:0000256" key="2">
    <source>
        <dbReference type="ARBA" id="ARBA00022448"/>
    </source>
</evidence>
<dbReference type="Gene3D" id="3.40.50.300">
    <property type="entry name" value="P-loop containing nucleotide triphosphate hydrolases"/>
    <property type="match status" value="1"/>
</dbReference>
<gene>
    <name evidence="6" type="ORF">SAMN02910314_00614</name>
</gene>
<protein>
    <submittedName>
        <fullName evidence="6">Putative ABC transport system ATP-binding protein</fullName>
    </submittedName>
</protein>
<dbReference type="GO" id="GO:0005524">
    <property type="term" value="F:ATP binding"/>
    <property type="evidence" value="ECO:0007669"/>
    <property type="project" value="UniProtKB-KW"/>
</dbReference>
<dbReference type="PANTHER" id="PTHR42798">
    <property type="entry name" value="LIPOPROTEIN-RELEASING SYSTEM ATP-BINDING PROTEIN LOLD"/>
    <property type="match status" value="1"/>
</dbReference>
<accession>A0A172RZP4</accession>
<keyword evidence="4 6" id="KW-0067">ATP-binding</keyword>
<evidence type="ECO:0000256" key="4">
    <source>
        <dbReference type="ARBA" id="ARBA00022840"/>
    </source>
</evidence>
<dbReference type="InterPro" id="IPR027417">
    <property type="entry name" value="P-loop_NTPase"/>
</dbReference>
<dbReference type="InterPro" id="IPR003593">
    <property type="entry name" value="AAA+_ATPase"/>
</dbReference>
<proteinExistence type="inferred from homology"/>
<reference evidence="7" key="1">
    <citation type="submission" date="2016-10" db="EMBL/GenBank/DDBJ databases">
        <authorList>
            <person name="Varghese N."/>
        </authorList>
    </citation>
    <scope>NUCLEOTIDE SEQUENCE [LARGE SCALE GENOMIC DNA]</scope>
    <source>
        <strain evidence="7">DSM 21843</strain>
    </source>
</reference>
<dbReference type="GO" id="GO:0016887">
    <property type="term" value="F:ATP hydrolysis activity"/>
    <property type="evidence" value="ECO:0007669"/>
    <property type="project" value="InterPro"/>
</dbReference>
<dbReference type="STRING" id="79604.AAY81_08970"/>
<dbReference type="KEGG" id="ddt:AAY81_08970"/>
<dbReference type="PANTHER" id="PTHR42798:SF7">
    <property type="entry name" value="ALPHA-D-RIBOSE 1-METHYLPHOSPHONATE 5-TRIPHOSPHATE SYNTHASE SUBUNIT PHNL"/>
    <property type="match status" value="1"/>
</dbReference>
<dbReference type="SUPFAM" id="SSF52540">
    <property type="entry name" value="P-loop containing nucleoside triphosphate hydrolases"/>
    <property type="match status" value="1"/>
</dbReference>
<dbReference type="InterPro" id="IPR017911">
    <property type="entry name" value="MacB-like_ATP-bd"/>
</dbReference>
<organism evidence="6 7">
    <name type="scientific">Denitrobacterium detoxificans</name>
    <dbReference type="NCBI Taxonomy" id="79604"/>
    <lineage>
        <taxon>Bacteria</taxon>
        <taxon>Bacillati</taxon>
        <taxon>Actinomycetota</taxon>
        <taxon>Coriobacteriia</taxon>
        <taxon>Eggerthellales</taxon>
        <taxon>Eggerthellaceae</taxon>
        <taxon>Denitrobacterium</taxon>
    </lineage>
</organism>
<dbReference type="Proteomes" id="UP000182975">
    <property type="component" value="Unassembled WGS sequence"/>
</dbReference>
<feature type="domain" description="ABC transporter" evidence="5">
    <location>
        <begin position="21"/>
        <end position="260"/>
    </location>
</feature>
<keyword evidence="3" id="KW-0547">Nucleotide-binding</keyword>
<dbReference type="OrthoDB" id="3176024at2"/>
<evidence type="ECO:0000313" key="7">
    <source>
        <dbReference type="Proteomes" id="UP000182975"/>
    </source>
</evidence>
<dbReference type="EMBL" id="FOEC01000002">
    <property type="protein sequence ID" value="SEO57463.1"/>
    <property type="molecule type" value="Genomic_DNA"/>
</dbReference>
<dbReference type="SMART" id="SM00382">
    <property type="entry name" value="AAA"/>
    <property type="match status" value="1"/>
</dbReference>
<evidence type="ECO:0000259" key="5">
    <source>
        <dbReference type="PROSITE" id="PS50893"/>
    </source>
</evidence>
<dbReference type="GO" id="GO:0098796">
    <property type="term" value="C:membrane protein complex"/>
    <property type="evidence" value="ECO:0007669"/>
    <property type="project" value="UniProtKB-ARBA"/>
</dbReference>
<comment type="similarity">
    <text evidence="1">Belongs to the ABC transporter superfamily.</text>
</comment>
<dbReference type="Pfam" id="PF00005">
    <property type="entry name" value="ABC_tran"/>
    <property type="match status" value="1"/>
</dbReference>
<evidence type="ECO:0000313" key="6">
    <source>
        <dbReference type="EMBL" id="SEO57463.1"/>
    </source>
</evidence>
<sequence length="267" mass="29325">MAETIAQARIGSTGQQDRPALSVQNLEKSFGGKDIITRALAGISFEVENGEFVGIMGPSGSGKSTLLNCISTIDRPSAGEVTVNGVQLSRLRGGALARFRREDLGFVFQDSNLVDTLTARENIELALTIQRKSPRLIRTEVEDIAERLEITSVLDKMPHQMSGGQRQRVAAARAFVGNPTLVLADEPTGALDSRSSTHMMELLDTMNRVTKTTIIMVTHDPFAASWTHRILFIRDGKLFNEIRRGDLSRKEYFSQIMDVMGFLGGEA</sequence>
<dbReference type="GO" id="GO:0022857">
    <property type="term" value="F:transmembrane transporter activity"/>
    <property type="evidence" value="ECO:0007669"/>
    <property type="project" value="UniProtKB-ARBA"/>
</dbReference>